<keyword evidence="6" id="KW-0067">ATP-binding</keyword>
<gene>
    <name evidence="9" type="ORF">S01H1_32471</name>
</gene>
<dbReference type="GO" id="GO:0004072">
    <property type="term" value="F:aspartate kinase activity"/>
    <property type="evidence" value="ECO:0007669"/>
    <property type="project" value="UniProtKB-EC"/>
</dbReference>
<dbReference type="PANTHER" id="PTHR21499:SF3">
    <property type="entry name" value="ASPARTOKINASE"/>
    <property type="match status" value="1"/>
</dbReference>
<keyword evidence="5" id="KW-0418">Kinase</keyword>
<evidence type="ECO:0000256" key="3">
    <source>
        <dbReference type="ARBA" id="ARBA00022679"/>
    </source>
</evidence>
<dbReference type="InterPro" id="IPR054352">
    <property type="entry name" value="ACT_Aspartokinase"/>
</dbReference>
<dbReference type="Gene3D" id="3.30.2130.10">
    <property type="entry name" value="VC0802-like"/>
    <property type="match status" value="1"/>
</dbReference>
<dbReference type="EMBL" id="BARS01020108">
    <property type="protein sequence ID" value="GAG03443.1"/>
    <property type="molecule type" value="Genomic_DNA"/>
</dbReference>
<dbReference type="InterPro" id="IPR045865">
    <property type="entry name" value="ACT-like_dom_sf"/>
</dbReference>
<evidence type="ECO:0000259" key="8">
    <source>
        <dbReference type="PROSITE" id="PS51671"/>
    </source>
</evidence>
<dbReference type="GO" id="GO:0005524">
    <property type="term" value="F:ATP binding"/>
    <property type="evidence" value="ECO:0007669"/>
    <property type="project" value="UniProtKB-KW"/>
</dbReference>
<dbReference type="GO" id="GO:0005829">
    <property type="term" value="C:cytosol"/>
    <property type="evidence" value="ECO:0007669"/>
    <property type="project" value="TreeGrafter"/>
</dbReference>
<evidence type="ECO:0000256" key="2">
    <source>
        <dbReference type="ARBA" id="ARBA00013059"/>
    </source>
</evidence>
<evidence type="ECO:0000256" key="7">
    <source>
        <dbReference type="ARBA" id="ARBA00029440"/>
    </source>
</evidence>
<dbReference type="CDD" id="cd04913">
    <property type="entry name" value="ACT_AKii-LysC-BS-like_1"/>
    <property type="match status" value="1"/>
</dbReference>
<evidence type="ECO:0000256" key="5">
    <source>
        <dbReference type="ARBA" id="ARBA00022777"/>
    </source>
</evidence>
<protein>
    <recommendedName>
        <fullName evidence="2">aspartate kinase</fullName>
        <ecNumber evidence="2">2.7.2.4</ecNumber>
    </recommendedName>
</protein>
<dbReference type="AlphaFoldDB" id="X0UT19"/>
<evidence type="ECO:0000256" key="1">
    <source>
        <dbReference type="ARBA" id="ARBA00010122"/>
    </source>
</evidence>
<comment type="caution">
    <text evidence="9">The sequence shown here is derived from an EMBL/GenBank/DDBJ whole genome shotgun (WGS) entry which is preliminary data.</text>
</comment>
<dbReference type="GO" id="GO:0009090">
    <property type="term" value="P:homoserine biosynthetic process"/>
    <property type="evidence" value="ECO:0007669"/>
    <property type="project" value="TreeGrafter"/>
</dbReference>
<proteinExistence type="inferred from homology"/>
<keyword evidence="3" id="KW-0808">Transferase</keyword>
<dbReference type="GO" id="GO:0008839">
    <property type="term" value="F:4-hydroxy-tetrahydrodipicolinate reductase"/>
    <property type="evidence" value="ECO:0007669"/>
    <property type="project" value="InterPro"/>
</dbReference>
<evidence type="ECO:0000256" key="6">
    <source>
        <dbReference type="ARBA" id="ARBA00022840"/>
    </source>
</evidence>
<dbReference type="Pfam" id="PF22468">
    <property type="entry name" value="ACT_9"/>
    <property type="match status" value="1"/>
</dbReference>
<dbReference type="Pfam" id="PF05173">
    <property type="entry name" value="DapB_C"/>
    <property type="match status" value="1"/>
</dbReference>
<dbReference type="SUPFAM" id="SSF51735">
    <property type="entry name" value="NAD(P)-binding Rossmann-fold domains"/>
    <property type="match status" value="1"/>
</dbReference>
<comment type="similarity">
    <text evidence="1">Belongs to the aspartokinase family.</text>
</comment>
<dbReference type="PROSITE" id="PS51671">
    <property type="entry name" value="ACT"/>
    <property type="match status" value="1"/>
</dbReference>
<feature type="non-terminal residue" evidence="9">
    <location>
        <position position="1"/>
    </location>
</feature>
<dbReference type="SUPFAM" id="SSF55347">
    <property type="entry name" value="Glyceraldehyde-3-phosphate dehydrogenase-like, C-terminal domain"/>
    <property type="match status" value="1"/>
</dbReference>
<dbReference type="Gene3D" id="3.40.50.720">
    <property type="entry name" value="NAD(P)-binding Rossmann-like Domain"/>
    <property type="match status" value="1"/>
</dbReference>
<dbReference type="InterPro" id="IPR036291">
    <property type="entry name" value="NAD(P)-bd_dom_sf"/>
</dbReference>
<dbReference type="SUPFAM" id="SSF55021">
    <property type="entry name" value="ACT-like"/>
    <property type="match status" value="2"/>
</dbReference>
<comment type="pathway">
    <text evidence="7">Amino-acid biosynthesis.</text>
</comment>
<dbReference type="GO" id="GO:0009089">
    <property type="term" value="P:lysine biosynthetic process via diaminopimelate"/>
    <property type="evidence" value="ECO:0007669"/>
    <property type="project" value="InterPro"/>
</dbReference>
<evidence type="ECO:0000313" key="9">
    <source>
        <dbReference type="EMBL" id="GAG03443.1"/>
    </source>
</evidence>
<dbReference type="Gene3D" id="3.30.360.10">
    <property type="entry name" value="Dihydrodipicolinate Reductase, domain 2"/>
    <property type="match status" value="1"/>
</dbReference>
<dbReference type="InterPro" id="IPR022663">
    <property type="entry name" value="DapB_C"/>
</dbReference>
<dbReference type="PANTHER" id="PTHR21499">
    <property type="entry name" value="ASPARTATE KINASE"/>
    <property type="match status" value="1"/>
</dbReference>
<feature type="domain" description="ACT" evidence="8">
    <location>
        <begin position="79"/>
        <end position="164"/>
    </location>
</feature>
<reference evidence="9" key="1">
    <citation type="journal article" date="2014" name="Front. Microbiol.">
        <title>High frequency of phylogenetically diverse reductive dehalogenase-homologous genes in deep subseafloor sedimentary metagenomes.</title>
        <authorList>
            <person name="Kawai M."/>
            <person name="Futagami T."/>
            <person name="Toyoda A."/>
            <person name="Takaki Y."/>
            <person name="Nishi S."/>
            <person name="Hori S."/>
            <person name="Arai W."/>
            <person name="Tsubouchi T."/>
            <person name="Morono Y."/>
            <person name="Uchiyama I."/>
            <person name="Ito T."/>
            <person name="Fujiyama A."/>
            <person name="Inagaki F."/>
            <person name="Takami H."/>
        </authorList>
    </citation>
    <scope>NUCLEOTIDE SEQUENCE</scope>
    <source>
        <strain evidence="9">Expedition CK06-06</strain>
    </source>
</reference>
<dbReference type="EC" id="2.7.2.4" evidence="2"/>
<keyword evidence="4" id="KW-0547">Nucleotide-binding</keyword>
<dbReference type="InterPro" id="IPR002912">
    <property type="entry name" value="ACT_dom"/>
</dbReference>
<accession>X0UT19</accession>
<name>X0UT19_9ZZZZ</name>
<sequence>IHAVRGGTVVGEHEVLFLGNDEIIEVTHKALSRQVFASGAVRAAKFIANKPAKLYEMKDILSYNNVITNMYLDQNQSMITVCGLPSDSTVGAELFGKLANSGVNIDIITQNIAANGLATISFSLAYDEINKAKSAIKEFVSKIDTATLSIFENLTKITVEGMGMERQTGVASKLFMALSKENISIKAISTSETKIAFCVERKYFKTAMDMVSETFNI</sequence>
<organism evidence="9">
    <name type="scientific">marine sediment metagenome</name>
    <dbReference type="NCBI Taxonomy" id="412755"/>
    <lineage>
        <taxon>unclassified sequences</taxon>
        <taxon>metagenomes</taxon>
        <taxon>ecological metagenomes</taxon>
    </lineage>
</organism>
<evidence type="ECO:0000256" key="4">
    <source>
        <dbReference type="ARBA" id="ARBA00022741"/>
    </source>
</evidence>